<dbReference type="OrthoDB" id="2858389at2"/>
<accession>A0A229NV86</accession>
<organism evidence="1 2">
    <name type="scientific">Paenibacillus herberti</name>
    <dbReference type="NCBI Taxonomy" id="1619309"/>
    <lineage>
        <taxon>Bacteria</taxon>
        <taxon>Bacillati</taxon>
        <taxon>Bacillota</taxon>
        <taxon>Bacilli</taxon>
        <taxon>Bacillales</taxon>
        <taxon>Paenibacillaceae</taxon>
        <taxon>Paenibacillus</taxon>
    </lineage>
</organism>
<dbReference type="EMBL" id="NMUQ01000003">
    <property type="protein sequence ID" value="OXM13645.1"/>
    <property type="molecule type" value="Genomic_DNA"/>
</dbReference>
<sequence length="266" mass="30832">MSLFDKVHNHELSRRLADSGALAVTSGERSWLRLMLEHHTAPSFLGATAFDKLQLLLQEDEPLSLAHLKEKARSRERRLYAPYLPELAELIRCRSGMRITCEGKGGLVRHHALGYPYRLEYAMSTKEWYLLWLQANGRPLMRTRLSRMHGVEPMPMPPKEADRLDRRIAALRARRRANAVIELLPRYNRELSRILYALSCFQQEVHYDAESGMYRITVTYQKDESGYLLLKLRFLGKRVRVLEGISLQNELRASALKALARYGINE</sequence>
<keyword evidence="2" id="KW-1185">Reference proteome</keyword>
<evidence type="ECO:0000313" key="1">
    <source>
        <dbReference type="EMBL" id="OXM13645.1"/>
    </source>
</evidence>
<protein>
    <submittedName>
        <fullName evidence="1">WYL domain-containing protein</fullName>
    </submittedName>
</protein>
<name>A0A229NV86_9BACL</name>
<gene>
    <name evidence="1" type="ORF">CGZ75_21730</name>
</gene>
<comment type="caution">
    <text evidence="1">The sequence shown here is derived from an EMBL/GenBank/DDBJ whole genome shotgun (WGS) entry which is preliminary data.</text>
</comment>
<dbReference type="Proteomes" id="UP000215145">
    <property type="component" value="Unassembled WGS sequence"/>
</dbReference>
<proteinExistence type="predicted"/>
<dbReference type="AlphaFoldDB" id="A0A229NV86"/>
<reference evidence="1 2" key="1">
    <citation type="submission" date="2017-07" db="EMBL/GenBank/DDBJ databases">
        <title>Paenibacillus herberti R33 genome sequencing and assembly.</title>
        <authorList>
            <person name="Su W."/>
        </authorList>
    </citation>
    <scope>NUCLEOTIDE SEQUENCE [LARGE SCALE GENOMIC DNA]</scope>
    <source>
        <strain evidence="1 2">R33</strain>
    </source>
</reference>
<evidence type="ECO:0000313" key="2">
    <source>
        <dbReference type="Proteomes" id="UP000215145"/>
    </source>
</evidence>
<dbReference type="RefSeq" id="WP_089526349.1">
    <property type="nucleotide sequence ID" value="NZ_NMUQ01000003.1"/>
</dbReference>